<dbReference type="InterPro" id="IPR008906">
    <property type="entry name" value="HATC_C_dom"/>
</dbReference>
<proteinExistence type="predicted"/>
<accession>A0AA47MQM8</accession>
<gene>
    <name evidence="2" type="ORF">N1851_017199</name>
</gene>
<reference evidence="2" key="1">
    <citation type="journal article" date="2023" name="Front. Mar. Sci.">
        <title>A new Merluccius polli reference genome to investigate the effects of global change in West African waters.</title>
        <authorList>
            <person name="Mateo J.L."/>
            <person name="Blanco-Fernandez C."/>
            <person name="Garcia-Vazquez E."/>
            <person name="Machado-Schiaffino G."/>
        </authorList>
    </citation>
    <scope>NUCLEOTIDE SEQUENCE</scope>
    <source>
        <strain evidence="2">C29</strain>
        <tissue evidence="2">Fin</tissue>
    </source>
</reference>
<dbReference type="PANTHER" id="PTHR46289">
    <property type="entry name" value="52 KDA REPRESSOR OF THE INHIBITOR OF THE PROTEIN KINASE-LIKE PROTEIN-RELATED"/>
    <property type="match status" value="1"/>
</dbReference>
<evidence type="ECO:0000313" key="3">
    <source>
        <dbReference type="Proteomes" id="UP001174136"/>
    </source>
</evidence>
<keyword evidence="3" id="KW-1185">Reference proteome</keyword>
<dbReference type="EMBL" id="JAOPHQ010003135">
    <property type="protein sequence ID" value="KAK0144415.1"/>
    <property type="molecule type" value="Genomic_DNA"/>
</dbReference>
<dbReference type="AlphaFoldDB" id="A0AA47MQM8"/>
<sequence length="214" mass="24325">MRAAVQVSLGVKPITIPQTRPPPKRFIEGAEAHQPKSAKDHYRGEFFKVLDIVDAKLSELFNQDDLLTLQKLEETLLSGEIDAAVIEKYPELNRESLSVQLSMFRLNYSFSNSAEAAGIIRGLPVEVRRLFGQVENLVRLLLVVPVSSCEAERSFSVLRRLKTWLRSTMSQNRLNHVAVCHVHQDKLDLLDKKSICKQFVAANDRRRKHFGSFA</sequence>
<dbReference type="Proteomes" id="UP001174136">
    <property type="component" value="Unassembled WGS sequence"/>
</dbReference>
<evidence type="ECO:0000313" key="2">
    <source>
        <dbReference type="EMBL" id="KAK0144415.1"/>
    </source>
</evidence>
<dbReference type="Pfam" id="PF05699">
    <property type="entry name" value="Dimer_Tnp_hAT"/>
    <property type="match status" value="1"/>
</dbReference>
<evidence type="ECO:0000259" key="1">
    <source>
        <dbReference type="Pfam" id="PF05699"/>
    </source>
</evidence>
<comment type="caution">
    <text evidence="2">The sequence shown here is derived from an EMBL/GenBank/DDBJ whole genome shotgun (WGS) entry which is preliminary data.</text>
</comment>
<dbReference type="PANTHER" id="PTHR46289:SF17">
    <property type="entry name" value="HAT C-TERMINAL DIMERISATION DOMAIN-CONTAINING PROTEIN"/>
    <property type="match status" value="1"/>
</dbReference>
<organism evidence="2 3">
    <name type="scientific">Merluccius polli</name>
    <name type="common">Benguela hake</name>
    <name type="synonym">Merluccius cadenati</name>
    <dbReference type="NCBI Taxonomy" id="89951"/>
    <lineage>
        <taxon>Eukaryota</taxon>
        <taxon>Metazoa</taxon>
        <taxon>Chordata</taxon>
        <taxon>Craniata</taxon>
        <taxon>Vertebrata</taxon>
        <taxon>Euteleostomi</taxon>
        <taxon>Actinopterygii</taxon>
        <taxon>Neopterygii</taxon>
        <taxon>Teleostei</taxon>
        <taxon>Neoteleostei</taxon>
        <taxon>Acanthomorphata</taxon>
        <taxon>Zeiogadaria</taxon>
        <taxon>Gadariae</taxon>
        <taxon>Gadiformes</taxon>
        <taxon>Gadoidei</taxon>
        <taxon>Merlucciidae</taxon>
        <taxon>Merluccius</taxon>
    </lineage>
</organism>
<dbReference type="GO" id="GO:0046983">
    <property type="term" value="F:protein dimerization activity"/>
    <property type="evidence" value="ECO:0007669"/>
    <property type="project" value="InterPro"/>
</dbReference>
<feature type="domain" description="HAT C-terminal dimerisation" evidence="1">
    <location>
        <begin position="131"/>
        <end position="182"/>
    </location>
</feature>
<name>A0AA47MQM8_MERPO</name>
<protein>
    <recommendedName>
        <fullName evidence="1">HAT C-terminal dimerisation domain-containing protein</fullName>
    </recommendedName>
</protein>
<dbReference type="InterPro" id="IPR052958">
    <property type="entry name" value="IFN-induced_PKR_regulator"/>
</dbReference>